<proteinExistence type="predicted"/>
<name>A0ACB8IIM4_CITSI</name>
<evidence type="ECO:0000313" key="2">
    <source>
        <dbReference type="Proteomes" id="UP000829398"/>
    </source>
</evidence>
<sequence>MKTINNKAHNTIILHLSDEVLRKVAKERTASVLWAKLEELFLKKYLAKRFYMKRKLYTFSMKDETTLKDHLDEFNNLILDFENVNIVLKDKDIAMILLSSLLDSYEHFMDTLCLTVKSKLKKRNKEKKNNSQRDKAEKKKKKKKRKCYFYHKEGHYIKECFEKKKLEKIHKELTGKVVVAFEDERDSEGAYVLVHLFKTFESIDGGKVLLGNNLACKVAGIRTVSIKMFDGVTRDLEQFKYVPDLKRNLISLGMLDHWLEGVSSAEQPKFKARLVAKGFTQKKEVDFKEVFSPVVMHSSIRVLLAITASLDLELDQIDVKTTFLHGNLDEEIFMSQPEGFIKEGIKGKVCLLKKSLYACKLREEIEKLNDELSSEFGMKNLDYARKVLDIFGMLSFKPVFIPLAAHIKLSKQQEPTKEADVEYMMRIPYSSATGSIMYAMVCTRHDAAFGIGVVSKVLGYVDSDFAGDLDKRRLVTGFVFILFGGVVSWKASLQSVVALLTTEAEYIALIEAVKEAKWLRGLVSELGLREEISTGVVDVVKISSEINPADMLTKPLPAIKFINSLNLIRVVSL</sequence>
<organism evidence="1 2">
    <name type="scientific">Citrus sinensis</name>
    <name type="common">Sweet orange</name>
    <name type="synonym">Citrus aurantium var. sinensis</name>
    <dbReference type="NCBI Taxonomy" id="2711"/>
    <lineage>
        <taxon>Eukaryota</taxon>
        <taxon>Viridiplantae</taxon>
        <taxon>Streptophyta</taxon>
        <taxon>Embryophyta</taxon>
        <taxon>Tracheophyta</taxon>
        <taxon>Spermatophyta</taxon>
        <taxon>Magnoliopsida</taxon>
        <taxon>eudicotyledons</taxon>
        <taxon>Gunneridae</taxon>
        <taxon>Pentapetalae</taxon>
        <taxon>rosids</taxon>
        <taxon>malvids</taxon>
        <taxon>Sapindales</taxon>
        <taxon>Rutaceae</taxon>
        <taxon>Aurantioideae</taxon>
        <taxon>Citrus</taxon>
    </lineage>
</organism>
<protein>
    <submittedName>
        <fullName evidence="1">Integrase catalytic domain-containing protein</fullName>
    </submittedName>
</protein>
<dbReference type="Proteomes" id="UP000829398">
    <property type="component" value="Chromosome 8"/>
</dbReference>
<dbReference type="EMBL" id="CM039177">
    <property type="protein sequence ID" value="KAH9696922.1"/>
    <property type="molecule type" value="Genomic_DNA"/>
</dbReference>
<comment type="caution">
    <text evidence="1">The sequence shown here is derived from an EMBL/GenBank/DDBJ whole genome shotgun (WGS) entry which is preliminary data.</text>
</comment>
<gene>
    <name evidence="1" type="ORF">KPL71_023396</name>
</gene>
<keyword evidence="2" id="KW-1185">Reference proteome</keyword>
<accession>A0ACB8IIM4</accession>
<evidence type="ECO:0000313" key="1">
    <source>
        <dbReference type="EMBL" id="KAH9696922.1"/>
    </source>
</evidence>
<reference evidence="2" key="1">
    <citation type="journal article" date="2023" name="Hortic. Res.">
        <title>A chromosome-level phased genome enabling allele-level studies in sweet orange: a case study on citrus Huanglongbing tolerance.</title>
        <authorList>
            <person name="Wu B."/>
            <person name="Yu Q."/>
            <person name="Deng Z."/>
            <person name="Duan Y."/>
            <person name="Luo F."/>
            <person name="Gmitter F. Jr."/>
        </authorList>
    </citation>
    <scope>NUCLEOTIDE SEQUENCE [LARGE SCALE GENOMIC DNA]</scope>
    <source>
        <strain evidence="2">cv. Valencia</strain>
    </source>
</reference>